<dbReference type="SUPFAM" id="SSF49464">
    <property type="entry name" value="Carboxypeptidase regulatory domain-like"/>
    <property type="match status" value="1"/>
</dbReference>
<keyword evidence="4" id="KW-0812">Transmembrane</keyword>
<keyword evidence="9" id="KW-1185">Reference proteome</keyword>
<keyword evidence="3" id="KW-1134">Transmembrane beta strand</keyword>
<evidence type="ECO:0000313" key="9">
    <source>
        <dbReference type="Proteomes" id="UP000199197"/>
    </source>
</evidence>
<proteinExistence type="predicted"/>
<feature type="domain" description="TonB-dependent transporter Oar-like beta-barrel" evidence="7">
    <location>
        <begin position="319"/>
        <end position="815"/>
    </location>
</feature>
<dbReference type="InterPro" id="IPR057601">
    <property type="entry name" value="Oar-like_b-barrel"/>
</dbReference>
<dbReference type="RefSeq" id="WP_143713862.1">
    <property type="nucleotide sequence ID" value="NZ_CZVW01000004.1"/>
</dbReference>
<protein>
    <submittedName>
        <fullName evidence="8">Outer membrane receptor proteins, mostly Fe transport</fullName>
    </submittedName>
</protein>
<dbReference type="InterPro" id="IPR036942">
    <property type="entry name" value="Beta-barrel_TonB_sf"/>
</dbReference>
<evidence type="ECO:0000259" key="7">
    <source>
        <dbReference type="Pfam" id="PF25183"/>
    </source>
</evidence>
<gene>
    <name evidence="8" type="ORF">JGI23_00452</name>
</gene>
<dbReference type="Pfam" id="PF13620">
    <property type="entry name" value="CarboxypepD_reg"/>
    <property type="match status" value="1"/>
</dbReference>
<dbReference type="GO" id="GO:0009279">
    <property type="term" value="C:cell outer membrane"/>
    <property type="evidence" value="ECO:0007669"/>
    <property type="project" value="UniProtKB-SubCell"/>
</dbReference>
<dbReference type="InterPro" id="IPR008969">
    <property type="entry name" value="CarboxyPept-like_regulatory"/>
</dbReference>
<evidence type="ECO:0000256" key="6">
    <source>
        <dbReference type="ARBA" id="ARBA00023237"/>
    </source>
</evidence>
<evidence type="ECO:0000256" key="3">
    <source>
        <dbReference type="ARBA" id="ARBA00022452"/>
    </source>
</evidence>
<dbReference type="AlphaFoldDB" id="A0A0P1MRL1"/>
<dbReference type="PANTHER" id="PTHR30069:SF46">
    <property type="entry name" value="OAR PROTEIN"/>
    <property type="match status" value="1"/>
</dbReference>
<name>A0A0P1MRL1_9BACT</name>
<keyword evidence="8" id="KW-0675">Receptor</keyword>
<evidence type="ECO:0000256" key="1">
    <source>
        <dbReference type="ARBA" id="ARBA00004571"/>
    </source>
</evidence>
<evidence type="ECO:0000313" key="8">
    <source>
        <dbReference type="EMBL" id="CUS98285.1"/>
    </source>
</evidence>
<sequence length="927" mass="105760">MRHTIFLVILSLIIGGSISKAQISTAQIEGRVIDNEGKPLSDVEIVVKNVETGLTRGAITTKSGTYHILGLQPGKYEITALHVGYKKATTTVEVLIGQTGIVNFTLVPEAIELGAVEVVATAPVFELKRTDVSMPVRREQIVNLPLDTRNVMNLAALVPGIKYYSPIGGRSLPEAGSLPQLRFIQLYVDGVEWKSYYNGNIVGIPQTGSPLPQEAVQEFRVVLNAFDPEYTRGTSYVISAVTQRGTNEFKATAFANYRHKSLNARGPFQSVKPDYNRQQLGFALSGPIVTDKLFFFASYELNNEKNYIDVVPGRPAYAPNIWDQYRGTFESPTANHTGVLRLTYQPSTAHTFDLIWATRYMDSKFFFGGTFAYTAGIYGKYHINSVLLRDTWIISSKAMNELTLHYLRWRHDEPLIKTGPAYIYPSIALGRGTFPIKLAEDHYRIVNKFTYNLSDFYGEHIFKAGVELTRTTSTPWFPYYYYGQFVFDTDTSTLPRTATIGIGFTDPYTMNDAEGHLDGWTVGAFIQDKWTPVPQFTLSFGLRWDADINTLNNKFKVRWADSTELTSKIPPEYFNRGDRENDLDNFAPRISFSWDMFGTGKTILRGGYGIFFDRLPNFIAYFEQLYSKWGIYTFINPGTTDPNVLRQRILQGEGTIRPTVYLLHKRMLTPAVYQWSIGIGQQITPTLGLSIDYVNNHATALYVQTNANYYIPSQGKRAISNRYGDIYLWGSYGRAFYHGFLTNILYKTTKLTVQLSYTLSWAYSDFDGVTPPAYPFASSYSRQRSSADERHRFVLNWIINLPFDFQFSGIGIFASPRPYNVIVGMDLNDNNFFDDDWPNNTRVKTLDWRKIRNWYKQVDIRLSKTFNYRGFKVAIVFDAFNVFNWFNAASYFNRMFDARGNPLSNFGQPNSSYAPRYLQLGFRFFYL</sequence>
<evidence type="ECO:0000256" key="2">
    <source>
        <dbReference type="ARBA" id="ARBA00022448"/>
    </source>
</evidence>
<feature type="domain" description="TonB-dependent transporter Oar-like beta-barrel" evidence="7">
    <location>
        <begin position="241"/>
        <end position="306"/>
    </location>
</feature>
<dbReference type="Pfam" id="PF25183">
    <property type="entry name" value="OMP_b-brl_4"/>
    <property type="match status" value="2"/>
</dbReference>
<dbReference type="EMBL" id="CZVW01000004">
    <property type="protein sequence ID" value="CUS98285.1"/>
    <property type="molecule type" value="Genomic_DNA"/>
</dbReference>
<keyword evidence="5" id="KW-0472">Membrane</keyword>
<dbReference type="Proteomes" id="UP000199197">
    <property type="component" value="Unassembled WGS sequence"/>
</dbReference>
<dbReference type="Gene3D" id="2.40.170.20">
    <property type="entry name" value="TonB-dependent receptor, beta-barrel domain"/>
    <property type="match status" value="1"/>
</dbReference>
<dbReference type="GO" id="GO:0015344">
    <property type="term" value="F:siderophore uptake transmembrane transporter activity"/>
    <property type="evidence" value="ECO:0007669"/>
    <property type="project" value="TreeGrafter"/>
</dbReference>
<comment type="subcellular location">
    <subcellularLocation>
        <location evidence="1">Cell outer membrane</location>
        <topology evidence="1">Multi-pass membrane protein</topology>
    </subcellularLocation>
</comment>
<keyword evidence="2" id="KW-0813">Transport</keyword>
<dbReference type="Gene3D" id="2.60.40.1120">
    <property type="entry name" value="Carboxypeptidase-like, regulatory domain"/>
    <property type="match status" value="1"/>
</dbReference>
<accession>A0A0P1MRL1</accession>
<dbReference type="OrthoDB" id="606851at2"/>
<dbReference type="InterPro" id="IPR039426">
    <property type="entry name" value="TonB-dep_rcpt-like"/>
</dbReference>
<dbReference type="PANTHER" id="PTHR30069">
    <property type="entry name" value="TONB-DEPENDENT OUTER MEMBRANE RECEPTOR"/>
    <property type="match status" value="1"/>
</dbReference>
<organism evidence="8 9">
    <name type="scientific">Candidatus Chryseopegocella kryptomonas</name>
    <dbReference type="NCBI Taxonomy" id="1633643"/>
    <lineage>
        <taxon>Bacteria</taxon>
        <taxon>Pseudomonadati</taxon>
        <taxon>Candidatus Kryptoniota</taxon>
        <taxon>Candidatus Chryseopegocella</taxon>
    </lineage>
</organism>
<dbReference type="SUPFAM" id="SSF56935">
    <property type="entry name" value="Porins"/>
    <property type="match status" value="1"/>
</dbReference>
<dbReference type="GO" id="GO:0044718">
    <property type="term" value="P:siderophore transmembrane transport"/>
    <property type="evidence" value="ECO:0007669"/>
    <property type="project" value="TreeGrafter"/>
</dbReference>
<reference evidence="9" key="1">
    <citation type="submission" date="2015-11" db="EMBL/GenBank/DDBJ databases">
        <authorList>
            <person name="Varghese N."/>
        </authorList>
    </citation>
    <scope>NUCLEOTIDE SEQUENCE [LARGE SCALE GENOMIC DNA]</scope>
    <source>
        <strain evidence="9">JGI-23</strain>
    </source>
</reference>
<evidence type="ECO:0000256" key="5">
    <source>
        <dbReference type="ARBA" id="ARBA00023136"/>
    </source>
</evidence>
<keyword evidence="6" id="KW-0998">Cell outer membrane</keyword>
<evidence type="ECO:0000256" key="4">
    <source>
        <dbReference type="ARBA" id="ARBA00022692"/>
    </source>
</evidence>